<evidence type="ECO:0000313" key="8">
    <source>
        <dbReference type="EMBL" id="WLS44672.1"/>
    </source>
</evidence>
<accession>A0AAJ6HR29</accession>
<evidence type="ECO:0000256" key="1">
    <source>
        <dbReference type="ARBA" id="ARBA00001974"/>
    </source>
</evidence>
<evidence type="ECO:0000256" key="4">
    <source>
        <dbReference type="ARBA" id="ARBA00022827"/>
    </source>
</evidence>
<dbReference type="GO" id="GO:0050660">
    <property type="term" value="F:flavin adenine dinucleotide binding"/>
    <property type="evidence" value="ECO:0007669"/>
    <property type="project" value="InterPro"/>
</dbReference>
<dbReference type="InterPro" id="IPR012132">
    <property type="entry name" value="GMC_OxRdtase"/>
</dbReference>
<reference evidence="8 9" key="1">
    <citation type="submission" date="2023-07" db="EMBL/GenBank/DDBJ databases">
        <title>Micromonospora profundi TRM 95458 converts glycerol to a new osmotic compound.</title>
        <authorList>
            <person name="Lu D."/>
        </authorList>
    </citation>
    <scope>NUCLEOTIDE SEQUENCE [LARGE SCALE GENOMIC DNA]</scope>
    <source>
        <strain evidence="8 9">TRM95458</strain>
    </source>
</reference>
<evidence type="ECO:0000256" key="5">
    <source>
        <dbReference type="PIRSR" id="PIRSR000137-2"/>
    </source>
</evidence>
<comment type="similarity">
    <text evidence="2 6">Belongs to the GMC oxidoreductase family.</text>
</comment>
<dbReference type="Gene3D" id="3.30.560.10">
    <property type="entry name" value="Glucose Oxidase, domain 3"/>
    <property type="match status" value="1"/>
</dbReference>
<evidence type="ECO:0000313" key="9">
    <source>
        <dbReference type="Proteomes" id="UP001235874"/>
    </source>
</evidence>
<organism evidence="8 9">
    <name type="scientific">Micromonospora profundi</name>
    <dbReference type="NCBI Taxonomy" id="1420889"/>
    <lineage>
        <taxon>Bacteria</taxon>
        <taxon>Bacillati</taxon>
        <taxon>Actinomycetota</taxon>
        <taxon>Actinomycetes</taxon>
        <taxon>Micromonosporales</taxon>
        <taxon>Micromonosporaceae</taxon>
        <taxon>Micromonospora</taxon>
    </lineage>
</organism>
<protein>
    <submittedName>
        <fullName evidence="8">GMC family oxidoreductase N-terminal domain-containing protein</fullName>
    </submittedName>
</protein>
<dbReference type="InterPro" id="IPR000172">
    <property type="entry name" value="GMC_OxRdtase_N"/>
</dbReference>
<dbReference type="RefSeq" id="WP_306271874.1">
    <property type="nucleotide sequence ID" value="NZ_CP130472.1"/>
</dbReference>
<sequence length="507" mass="53749">MTTIENADVVVVGAGTAGSVVVRRLVDAGHRVAVIEAGPTDGRPEIASPFGAGALFASEVDWALSTVPQSHANGRVLYQPRGRSLGGSTILNGMLYIRGARSDYDAWAAAGATGWSWPEVEPYFRQLENYDGATDGARGTHGPLPVHRNTDPDPLVTSFVDAAVQAGHPYNDDYNAGDSRGASYAQATVDNGERVTAWRAYVQPVVDSALLRVITDALVTKVVIEDGRAVGVEYLQDGARRVIRATKEVVLSAGVFGTPQLLMLSGIGAADELRQHGIEVVRDLPGVGRNLRDHVASPIVWESLRTVPTPRMTGIEAQLITDSGDAGAIQPDRQAVFVSFVYSTITENLPEQGFTALAILLHPHSQGRVRLRSANPADAPLIDPGILSDPRDTEALVDHLESLRNVAQQPALTEWIKSEVYPGPEGMSRDGLRDYVRASADSGHHQVGTARIGTDPLAVVDPQLLVHGLAGLRIADASIMPTTPAGNTAAPTLMIGERAADLILGNG</sequence>
<proteinExistence type="inferred from homology"/>
<evidence type="ECO:0000256" key="3">
    <source>
        <dbReference type="ARBA" id="ARBA00022630"/>
    </source>
</evidence>
<dbReference type="Pfam" id="PF05199">
    <property type="entry name" value="GMC_oxred_C"/>
    <property type="match status" value="1"/>
</dbReference>
<dbReference type="PIRSF" id="PIRSF000137">
    <property type="entry name" value="Alcohol_oxidase"/>
    <property type="match status" value="1"/>
</dbReference>
<dbReference type="SUPFAM" id="SSF54373">
    <property type="entry name" value="FAD-linked reductases, C-terminal domain"/>
    <property type="match status" value="1"/>
</dbReference>
<dbReference type="GO" id="GO:0016614">
    <property type="term" value="F:oxidoreductase activity, acting on CH-OH group of donors"/>
    <property type="evidence" value="ECO:0007669"/>
    <property type="project" value="InterPro"/>
</dbReference>
<dbReference type="Proteomes" id="UP001235874">
    <property type="component" value="Chromosome"/>
</dbReference>
<dbReference type="SUPFAM" id="SSF51905">
    <property type="entry name" value="FAD/NAD(P)-binding domain"/>
    <property type="match status" value="1"/>
</dbReference>
<evidence type="ECO:0000259" key="7">
    <source>
        <dbReference type="PROSITE" id="PS00623"/>
    </source>
</evidence>
<comment type="cofactor">
    <cofactor evidence="1 5">
        <name>FAD</name>
        <dbReference type="ChEBI" id="CHEBI:57692"/>
    </cofactor>
</comment>
<dbReference type="KEGG" id="mprn:Q3V37_25300"/>
<feature type="domain" description="Glucose-methanol-choline oxidoreductase N-terminal" evidence="7">
    <location>
        <begin position="82"/>
        <end position="105"/>
    </location>
</feature>
<dbReference type="AlphaFoldDB" id="A0AAJ6HR29"/>
<evidence type="ECO:0000256" key="6">
    <source>
        <dbReference type="RuleBase" id="RU003968"/>
    </source>
</evidence>
<dbReference type="EMBL" id="CP130472">
    <property type="protein sequence ID" value="WLS44672.1"/>
    <property type="molecule type" value="Genomic_DNA"/>
</dbReference>
<dbReference type="InterPro" id="IPR036188">
    <property type="entry name" value="FAD/NAD-bd_sf"/>
</dbReference>
<dbReference type="InterPro" id="IPR007867">
    <property type="entry name" value="GMC_OxRtase_C"/>
</dbReference>
<dbReference type="PANTHER" id="PTHR11552:SF147">
    <property type="entry name" value="CHOLINE DEHYDROGENASE, MITOCHONDRIAL"/>
    <property type="match status" value="1"/>
</dbReference>
<keyword evidence="9" id="KW-1185">Reference proteome</keyword>
<evidence type="ECO:0000256" key="2">
    <source>
        <dbReference type="ARBA" id="ARBA00010790"/>
    </source>
</evidence>
<keyword evidence="3 6" id="KW-0285">Flavoprotein</keyword>
<dbReference type="Pfam" id="PF00732">
    <property type="entry name" value="GMC_oxred_N"/>
    <property type="match status" value="1"/>
</dbReference>
<feature type="binding site" evidence="5">
    <location>
        <position position="219"/>
    </location>
    <ligand>
        <name>FAD</name>
        <dbReference type="ChEBI" id="CHEBI:57692"/>
    </ligand>
</feature>
<gene>
    <name evidence="8" type="ORF">Q3V37_25300</name>
</gene>
<keyword evidence="4 5" id="KW-0274">FAD</keyword>
<dbReference type="PROSITE" id="PS00623">
    <property type="entry name" value="GMC_OXRED_1"/>
    <property type="match status" value="1"/>
</dbReference>
<dbReference type="Gene3D" id="3.50.50.60">
    <property type="entry name" value="FAD/NAD(P)-binding domain"/>
    <property type="match status" value="1"/>
</dbReference>
<name>A0AAJ6HR29_9ACTN</name>
<dbReference type="PANTHER" id="PTHR11552">
    <property type="entry name" value="GLUCOSE-METHANOL-CHOLINE GMC OXIDOREDUCTASE"/>
    <property type="match status" value="1"/>
</dbReference>